<dbReference type="PANTHER" id="PTHR10188">
    <property type="entry name" value="L-ASPARAGINASE"/>
    <property type="match status" value="1"/>
</dbReference>
<name>A0ABP1DLT5_9APHY</name>
<dbReference type="PANTHER" id="PTHR10188:SF8">
    <property type="entry name" value="THREONINE ASPARTASE 1"/>
    <property type="match status" value="1"/>
</dbReference>
<evidence type="ECO:0000313" key="2">
    <source>
        <dbReference type="Proteomes" id="UP001497453"/>
    </source>
</evidence>
<organism evidence="1 2">
    <name type="scientific">Somion occarium</name>
    <dbReference type="NCBI Taxonomy" id="3059160"/>
    <lineage>
        <taxon>Eukaryota</taxon>
        <taxon>Fungi</taxon>
        <taxon>Dikarya</taxon>
        <taxon>Basidiomycota</taxon>
        <taxon>Agaricomycotina</taxon>
        <taxon>Agaricomycetes</taxon>
        <taxon>Polyporales</taxon>
        <taxon>Cerrenaceae</taxon>
        <taxon>Somion</taxon>
    </lineage>
</organism>
<dbReference type="EMBL" id="OZ037947">
    <property type="protein sequence ID" value="CAL1707634.1"/>
    <property type="molecule type" value="Genomic_DNA"/>
</dbReference>
<dbReference type="InterPro" id="IPR037464">
    <property type="entry name" value="Taspase1"/>
</dbReference>
<proteinExistence type="predicted"/>
<dbReference type="Proteomes" id="UP001497453">
    <property type="component" value="Chromosome 4"/>
</dbReference>
<dbReference type="Pfam" id="PF01112">
    <property type="entry name" value="Asparaginase_2"/>
    <property type="match status" value="1"/>
</dbReference>
<protein>
    <recommendedName>
        <fullName evidence="3">N-terminal nucleophile aminohydrolase</fullName>
    </recommendedName>
</protein>
<dbReference type="InterPro" id="IPR029055">
    <property type="entry name" value="Ntn_hydrolases_N"/>
</dbReference>
<reference evidence="2" key="1">
    <citation type="submission" date="2024-04" db="EMBL/GenBank/DDBJ databases">
        <authorList>
            <person name="Shaw F."/>
            <person name="Minotto A."/>
        </authorList>
    </citation>
    <scope>NUCLEOTIDE SEQUENCE [LARGE SCALE GENOMIC DNA]</scope>
</reference>
<dbReference type="CDD" id="cd04514">
    <property type="entry name" value="Taspase1_like"/>
    <property type="match status" value="1"/>
</dbReference>
<evidence type="ECO:0008006" key="3">
    <source>
        <dbReference type="Google" id="ProtNLM"/>
    </source>
</evidence>
<dbReference type="InterPro" id="IPR000246">
    <property type="entry name" value="Peptidase_T2"/>
</dbReference>
<dbReference type="Gene3D" id="3.60.20.30">
    <property type="entry name" value="(Glycosyl)asparaginase"/>
    <property type="match status" value="1"/>
</dbReference>
<evidence type="ECO:0000313" key="1">
    <source>
        <dbReference type="EMBL" id="CAL1707634.1"/>
    </source>
</evidence>
<dbReference type="SUPFAM" id="SSF56235">
    <property type="entry name" value="N-terminal nucleophile aminohydrolases (Ntn hydrolases)"/>
    <property type="match status" value="1"/>
</dbReference>
<keyword evidence="2" id="KW-1185">Reference proteome</keyword>
<accession>A0ABP1DLT5</accession>
<gene>
    <name evidence="1" type="ORF">GFSPODELE1_LOCUS6465</name>
</gene>
<sequence length="377" mass="39748">MNTNPFYVVAVHGGAGSHSRSKTYTMEVKHALISACESALARLVQNRTALDATESAITVLEDDPSLNAGYGSNLTLEGTVECDAALMDGATGNYGSVGAISGVKNPICAARTVLRHAFISDPLGRIPPLLMVSRGAETFAQNQGLPCVSPELMISPRAQADWERWKTRLDSVCAGIDVPEDNFPRSSGLRDIQDTVGAIAWDPDGGLAAGVSSGGLLLKHSGRIGEAATFGAGCWAHQLASNDVSCSFGGVACSVSGTGEYIMRCVLAKTIGEKLLSGRGEDTHDVLHEVLENFHVVCRSLGDNEAHAGVLLLVKERDEAGTVNARLWCAFTTENMAVGYASSLNPQPKAVIIRRPSQPASVDRHSMYITTLPLTAG</sequence>